<dbReference type="PROSITE" id="PS00523">
    <property type="entry name" value="SULFATASE_1"/>
    <property type="match status" value="1"/>
</dbReference>
<evidence type="ECO:0000256" key="2">
    <source>
        <dbReference type="ARBA" id="ARBA00022723"/>
    </source>
</evidence>
<dbReference type="EC" id="3.1.6.1" evidence="7"/>
<feature type="domain" description="Sulfatase N-terminal" evidence="6">
    <location>
        <begin position="35"/>
        <end position="377"/>
    </location>
</feature>
<evidence type="ECO:0000256" key="1">
    <source>
        <dbReference type="ARBA" id="ARBA00008779"/>
    </source>
</evidence>
<evidence type="ECO:0000256" key="4">
    <source>
        <dbReference type="ARBA" id="ARBA00022837"/>
    </source>
</evidence>
<evidence type="ECO:0000256" key="5">
    <source>
        <dbReference type="SAM" id="MobiDB-lite"/>
    </source>
</evidence>
<evidence type="ECO:0000313" key="8">
    <source>
        <dbReference type="Proteomes" id="UP000318288"/>
    </source>
</evidence>
<dbReference type="EMBL" id="SJPW01000003">
    <property type="protein sequence ID" value="TWU56450.1"/>
    <property type="molecule type" value="Genomic_DNA"/>
</dbReference>
<dbReference type="GO" id="GO:0046872">
    <property type="term" value="F:metal ion binding"/>
    <property type="evidence" value="ECO:0007669"/>
    <property type="project" value="UniProtKB-KW"/>
</dbReference>
<feature type="region of interest" description="Disordered" evidence="5">
    <location>
        <begin position="552"/>
        <end position="596"/>
    </location>
</feature>
<feature type="compositionally biased region" description="Basic residues" evidence="5">
    <location>
        <begin position="571"/>
        <end position="581"/>
    </location>
</feature>
<dbReference type="InterPro" id="IPR024607">
    <property type="entry name" value="Sulfatase_CS"/>
</dbReference>
<dbReference type="InterPro" id="IPR050738">
    <property type="entry name" value="Sulfatase"/>
</dbReference>
<dbReference type="PANTHER" id="PTHR42693:SF53">
    <property type="entry name" value="ENDO-4-O-SULFATASE"/>
    <property type="match status" value="1"/>
</dbReference>
<keyword evidence="3 7" id="KW-0378">Hydrolase</keyword>
<name>A0A5C6F776_9BACT</name>
<sequence length="596" mass="67323">MRHLHSMQKIMPQVFTIALLSLVFNWQSALADERPNIIMFLIDDQNPSSIAAFGGDTYTPNLDRMAEEGMKFTRAYVSSSVCTPSRYTFLTGRFAGNSHSKLYAEAVGGKENQGLPNFNVALERDKMNVGNVLREAGYTTGFVGKFHLTSDLDFPEFYKGKNKWINIPKDASPGPEASAQFKHNERWMRRYLQTLGFSWAKNVYPENVRKPYSTHNPEWTTVAALEFIEENKDGPFYLHLCSTLLHGPDKSWRKSMDQRLITGEGEARSLPEVMTPRAELLKTITEKGFDPDSHVAGEAWIDDSLGAILRKLKELGIDDNTLVIFAPDHGRDGKASVFSHGSCQVPMIMRWPKGIAAGQACEELVQNIDLVPTFFDLGKAEKPKSYRIDGQSLTPLLKNGKAKDWRNHLYLEMGAARATVTKDWSYIAVRYTKEQIAAIKRAAPQNLPRAMSYIGRLGIGVRGADRPGFFDEDQLYHLKRDPKEMKNLAYNEDQATRRKEMRYLMQQDLEVIGRPFGEFIPGGNAAEPSQIDKQIEIVKQLEIKGKTVTVPQALKEDLGVTDEPSPDDKARKKAKREARKKAREEAKSNDQKNSDR</sequence>
<keyword evidence="4" id="KW-0106">Calcium</keyword>
<dbReference type="AlphaFoldDB" id="A0A5C6F776"/>
<comment type="similarity">
    <text evidence="1">Belongs to the sulfatase family.</text>
</comment>
<dbReference type="SUPFAM" id="SSF53649">
    <property type="entry name" value="Alkaline phosphatase-like"/>
    <property type="match status" value="1"/>
</dbReference>
<dbReference type="InterPro" id="IPR000917">
    <property type="entry name" value="Sulfatase_N"/>
</dbReference>
<gene>
    <name evidence="7" type="ORF">Poly51_23610</name>
</gene>
<proteinExistence type="inferred from homology"/>
<reference evidence="7 8" key="1">
    <citation type="submission" date="2019-02" db="EMBL/GenBank/DDBJ databases">
        <title>Deep-cultivation of Planctomycetes and their phenomic and genomic characterization uncovers novel biology.</title>
        <authorList>
            <person name="Wiegand S."/>
            <person name="Jogler M."/>
            <person name="Boedeker C."/>
            <person name="Pinto D."/>
            <person name="Vollmers J."/>
            <person name="Rivas-Marin E."/>
            <person name="Kohn T."/>
            <person name="Peeters S.H."/>
            <person name="Heuer A."/>
            <person name="Rast P."/>
            <person name="Oberbeckmann S."/>
            <person name="Bunk B."/>
            <person name="Jeske O."/>
            <person name="Meyerdierks A."/>
            <person name="Storesund J.E."/>
            <person name="Kallscheuer N."/>
            <person name="Luecker S."/>
            <person name="Lage O.M."/>
            <person name="Pohl T."/>
            <person name="Merkel B.J."/>
            <person name="Hornburger P."/>
            <person name="Mueller R.-W."/>
            <person name="Bruemmer F."/>
            <person name="Labrenz M."/>
            <person name="Spormann A.M."/>
            <person name="Op Den Camp H."/>
            <person name="Overmann J."/>
            <person name="Amann R."/>
            <person name="Jetten M.S.M."/>
            <person name="Mascher T."/>
            <person name="Medema M.H."/>
            <person name="Devos D.P."/>
            <person name="Kaster A.-K."/>
            <person name="Ovreas L."/>
            <person name="Rohde M."/>
            <person name="Galperin M.Y."/>
            <person name="Jogler C."/>
        </authorList>
    </citation>
    <scope>NUCLEOTIDE SEQUENCE [LARGE SCALE GENOMIC DNA]</scope>
    <source>
        <strain evidence="7 8">Poly51</strain>
    </source>
</reference>
<keyword evidence="2" id="KW-0479">Metal-binding</keyword>
<dbReference type="Gene3D" id="3.40.720.10">
    <property type="entry name" value="Alkaline Phosphatase, subunit A"/>
    <property type="match status" value="1"/>
</dbReference>
<dbReference type="PROSITE" id="PS00149">
    <property type="entry name" value="SULFATASE_2"/>
    <property type="match status" value="1"/>
</dbReference>
<accession>A0A5C6F776</accession>
<dbReference type="OrthoDB" id="9762941at2"/>
<dbReference type="Proteomes" id="UP000318288">
    <property type="component" value="Unassembled WGS sequence"/>
</dbReference>
<feature type="compositionally biased region" description="Basic and acidic residues" evidence="5">
    <location>
        <begin position="582"/>
        <end position="596"/>
    </location>
</feature>
<keyword evidence="8" id="KW-1185">Reference proteome</keyword>
<dbReference type="Pfam" id="PF00884">
    <property type="entry name" value="Sulfatase"/>
    <property type="match status" value="1"/>
</dbReference>
<protein>
    <submittedName>
        <fullName evidence="7">Arylsulfatase</fullName>
        <ecNumber evidence="7">3.1.6.1</ecNumber>
    </submittedName>
</protein>
<dbReference type="GO" id="GO:0004065">
    <property type="term" value="F:arylsulfatase activity"/>
    <property type="evidence" value="ECO:0007669"/>
    <property type="project" value="UniProtKB-EC"/>
</dbReference>
<evidence type="ECO:0000259" key="6">
    <source>
        <dbReference type="Pfam" id="PF00884"/>
    </source>
</evidence>
<evidence type="ECO:0000313" key="7">
    <source>
        <dbReference type="EMBL" id="TWU56450.1"/>
    </source>
</evidence>
<dbReference type="PANTHER" id="PTHR42693">
    <property type="entry name" value="ARYLSULFATASE FAMILY MEMBER"/>
    <property type="match status" value="1"/>
</dbReference>
<dbReference type="InterPro" id="IPR017850">
    <property type="entry name" value="Alkaline_phosphatase_core_sf"/>
</dbReference>
<organism evidence="7 8">
    <name type="scientific">Rubripirellula tenax</name>
    <dbReference type="NCBI Taxonomy" id="2528015"/>
    <lineage>
        <taxon>Bacteria</taxon>
        <taxon>Pseudomonadati</taxon>
        <taxon>Planctomycetota</taxon>
        <taxon>Planctomycetia</taxon>
        <taxon>Pirellulales</taxon>
        <taxon>Pirellulaceae</taxon>
        <taxon>Rubripirellula</taxon>
    </lineage>
</organism>
<comment type="caution">
    <text evidence="7">The sequence shown here is derived from an EMBL/GenBank/DDBJ whole genome shotgun (WGS) entry which is preliminary data.</text>
</comment>
<evidence type="ECO:0000256" key="3">
    <source>
        <dbReference type="ARBA" id="ARBA00022801"/>
    </source>
</evidence>